<dbReference type="AlphaFoldDB" id="A0A1H3QR10"/>
<feature type="region of interest" description="Disordered" evidence="1">
    <location>
        <begin position="1"/>
        <end position="277"/>
    </location>
</feature>
<feature type="compositionally biased region" description="Basic residues" evidence="1">
    <location>
        <begin position="255"/>
        <end position="266"/>
    </location>
</feature>
<reference evidence="3" key="1">
    <citation type="submission" date="2016-10" db="EMBL/GenBank/DDBJ databases">
        <authorList>
            <person name="Varghese N."/>
            <person name="Submissions S."/>
        </authorList>
    </citation>
    <scope>NUCLEOTIDE SEQUENCE [LARGE SCALE GENOMIC DNA]</scope>
    <source>
        <strain evidence="3">CGMCC 4.3530</strain>
    </source>
</reference>
<dbReference type="EMBL" id="FNOK01000049">
    <property type="protein sequence ID" value="SDZ15435.1"/>
    <property type="molecule type" value="Genomic_DNA"/>
</dbReference>
<gene>
    <name evidence="2" type="ORF">SAMN05216215_10499</name>
</gene>
<organism evidence="2 3">
    <name type="scientific">Saccharopolyspora shandongensis</name>
    <dbReference type="NCBI Taxonomy" id="418495"/>
    <lineage>
        <taxon>Bacteria</taxon>
        <taxon>Bacillati</taxon>
        <taxon>Actinomycetota</taxon>
        <taxon>Actinomycetes</taxon>
        <taxon>Pseudonocardiales</taxon>
        <taxon>Pseudonocardiaceae</taxon>
        <taxon>Saccharopolyspora</taxon>
    </lineage>
</organism>
<evidence type="ECO:0000313" key="2">
    <source>
        <dbReference type="EMBL" id="SDZ15435.1"/>
    </source>
</evidence>
<accession>A0A1H3QR10</accession>
<proteinExistence type="predicted"/>
<sequence>MPDGVTPPGRAPGGPAPGDPPSLPGSGGTPDGSAPPALAPPTAPGTGPVIGNPSPGSPIGTPAPGAPGAPGLTAPGDAAPGRPPGTINGNTGVPGISAPNAPGTGTPPGTMTPPPPGGAGAQPPKQQQGKILGPRIGNPGLSTPSDPEAGTIRPPAGQTAPPPGAPGSPGGRSATGSPNSRPGGRATGSQAEVPEAFLPPPNAAPSVLGGEQRRTRPGSSAEAPDRHSGRSDVPPPVLSNPHRTGPLKTFTERRAQRKREREKKLKPQPTSEFAVDLPLSTAPVLEARTAPEVDVQAELGAQVPAALRDRPSVLAAHEPEDVAADRAARRTRPAETPADQDAWEVETPGGPVVNGEAEYRYRPEPEPTLNSKA</sequence>
<keyword evidence="3" id="KW-1185">Reference proteome</keyword>
<name>A0A1H3QR10_9PSEU</name>
<evidence type="ECO:0000313" key="3">
    <source>
        <dbReference type="Proteomes" id="UP000199529"/>
    </source>
</evidence>
<dbReference type="STRING" id="418495.SAMN05216215_10499"/>
<feature type="compositionally biased region" description="Pro residues" evidence="1">
    <location>
        <begin position="14"/>
        <end position="23"/>
    </location>
</feature>
<feature type="compositionally biased region" description="Low complexity" evidence="1">
    <location>
        <begin position="53"/>
        <end position="63"/>
    </location>
</feature>
<feature type="compositionally biased region" description="Low complexity" evidence="1">
    <location>
        <begin position="98"/>
        <end position="109"/>
    </location>
</feature>
<feature type="compositionally biased region" description="Low complexity" evidence="1">
    <location>
        <begin position="69"/>
        <end position="80"/>
    </location>
</feature>
<protein>
    <submittedName>
        <fullName evidence="2">Uncharacterized protein</fullName>
    </submittedName>
</protein>
<evidence type="ECO:0000256" key="1">
    <source>
        <dbReference type="SAM" id="MobiDB-lite"/>
    </source>
</evidence>
<feature type="region of interest" description="Disordered" evidence="1">
    <location>
        <begin position="312"/>
        <end position="373"/>
    </location>
</feature>
<dbReference type="Proteomes" id="UP000199529">
    <property type="component" value="Unassembled WGS sequence"/>
</dbReference>
<feature type="compositionally biased region" description="Basic and acidic residues" evidence="1">
    <location>
        <begin position="312"/>
        <end position="328"/>
    </location>
</feature>